<dbReference type="InterPro" id="IPR017853">
    <property type="entry name" value="GH"/>
</dbReference>
<dbReference type="EMBL" id="EU408358">
    <property type="protein sequence ID" value="ACN18098.1"/>
    <property type="molecule type" value="Genomic_DNA"/>
</dbReference>
<sequence>MKVSLNGTNYTANFWTQGQSPATNNGGPGSGLPWTSNGACNGSGGGGGGGSCSTTWNATTVYNAGMTASSNGVNYNANFWTQGQNPATNNGGPGSGQPWSVIGSCSACTTVPSVPTGLQASGITSNSANLRWTASTVAVNCVLTSYTVFKNGVATGTSTSPSLTVSGLSPLTTYRFTVAATDAGGSSAQSGQITVTTANGPPPPPPSGKTFAPYVDMGLTVDWQLTNIQQQSGIKIFTLGFVIGNGGCTPTWGGVGATVSDDRLPNGTTIISLVQGIRAAGGDVIISFGGASGTELALGCTSVTSLRSAYQAVLNKYSANSGTPVRLDFDIEGGATTDQASITRRNQALVGLKSANPGLVISYTLPVLPTGLVPSGVNILNSARADGLSLDVVNVMAMDYGSANDNGGQMGLSAQQAASNTHNQVLAAGLTASIGVTPMIGINDVNTEIFQLGDAQSLLNFANSNNYISRIAMWSVARDNGSCANQGFASPVCSGIAQSNWAFAHIFEPFR</sequence>
<dbReference type="CAZy" id="GH18">
    <property type="family name" value="Glycoside Hydrolase Family 18"/>
</dbReference>
<dbReference type="GO" id="GO:0004553">
    <property type="term" value="F:hydrolase activity, hydrolyzing O-glycosyl compounds"/>
    <property type="evidence" value="ECO:0007669"/>
    <property type="project" value="InterPro"/>
</dbReference>
<dbReference type="InterPro" id="IPR013783">
    <property type="entry name" value="Ig-like_fold"/>
</dbReference>
<gene>
    <name evidence="3" type="ORF">AKSOIL_0045</name>
</gene>
<dbReference type="InterPro" id="IPR052750">
    <property type="entry name" value="GH18_Chitinase"/>
</dbReference>
<dbReference type="Gene3D" id="3.20.20.80">
    <property type="entry name" value="Glycosidases"/>
    <property type="match status" value="1"/>
</dbReference>
<dbReference type="SUPFAM" id="SSF51055">
    <property type="entry name" value="Carbohydrate binding domain"/>
    <property type="match status" value="2"/>
</dbReference>
<proteinExistence type="predicted"/>
<dbReference type="CAZy" id="CBM5">
    <property type="family name" value="Carbohydrate-Binding Module Family 5"/>
</dbReference>
<dbReference type="InterPro" id="IPR036116">
    <property type="entry name" value="FN3_sf"/>
</dbReference>
<feature type="domain" description="Fibronectin type-III" evidence="2">
    <location>
        <begin position="114"/>
        <end position="200"/>
    </location>
</feature>
<dbReference type="PROSITE" id="PS50853">
    <property type="entry name" value="FN3"/>
    <property type="match status" value="1"/>
</dbReference>
<dbReference type="CDD" id="cd12215">
    <property type="entry name" value="ChiC_BD"/>
    <property type="match status" value="2"/>
</dbReference>
<dbReference type="Pfam" id="PF00041">
    <property type="entry name" value="fn3"/>
    <property type="match status" value="1"/>
</dbReference>
<dbReference type="InterPro" id="IPR036573">
    <property type="entry name" value="CBM_sf_5/12"/>
</dbReference>
<reference evidence="3" key="1">
    <citation type="journal article" date="2009" name="ISME J.">
        <title>Functional metagenomics reveals diverse beta-lactamases in a remote Alaskan soil.</title>
        <authorList>
            <person name="Allen H.K."/>
            <person name="Moe L.A."/>
            <person name="Rodbumrer J."/>
            <person name="Gaarder A."/>
            <person name="Handelsman J."/>
        </authorList>
    </citation>
    <scope>NUCLEOTIDE SEQUENCE</scope>
</reference>
<dbReference type="CDD" id="cd06543">
    <property type="entry name" value="GH18_PF-ChiA-like"/>
    <property type="match status" value="1"/>
</dbReference>
<dbReference type="Pfam" id="PF02839">
    <property type="entry name" value="CBM_5_12"/>
    <property type="match status" value="1"/>
</dbReference>
<dbReference type="GO" id="GO:0005576">
    <property type="term" value="C:extracellular region"/>
    <property type="evidence" value="ECO:0007669"/>
    <property type="project" value="InterPro"/>
</dbReference>
<accession>C0INW9</accession>
<dbReference type="SUPFAM" id="SSF49265">
    <property type="entry name" value="Fibronectin type III"/>
    <property type="match status" value="1"/>
</dbReference>
<dbReference type="GO" id="GO:0030246">
    <property type="term" value="F:carbohydrate binding"/>
    <property type="evidence" value="ECO:0007669"/>
    <property type="project" value="InterPro"/>
</dbReference>
<evidence type="ECO:0000313" key="3">
    <source>
        <dbReference type="EMBL" id="ACN18098.1"/>
    </source>
</evidence>
<dbReference type="SMART" id="SM00495">
    <property type="entry name" value="ChtBD3"/>
    <property type="match status" value="2"/>
</dbReference>
<dbReference type="InterPro" id="IPR003961">
    <property type="entry name" value="FN3_dom"/>
</dbReference>
<organism evidence="3">
    <name type="scientific">uncultured bacterium BLR5</name>
    <dbReference type="NCBI Taxonomy" id="506522"/>
    <lineage>
        <taxon>Bacteria</taxon>
        <taxon>environmental samples</taxon>
    </lineage>
</organism>
<dbReference type="GO" id="GO:0005975">
    <property type="term" value="P:carbohydrate metabolic process"/>
    <property type="evidence" value="ECO:0007669"/>
    <property type="project" value="InterPro"/>
</dbReference>
<protein>
    <submittedName>
        <fullName evidence="3">Sugar hydrolase</fullName>
    </submittedName>
</protein>
<dbReference type="Gene3D" id="2.10.10.20">
    <property type="entry name" value="Carbohydrate-binding module superfamily 5/12"/>
    <property type="match status" value="2"/>
</dbReference>
<dbReference type="AlphaFoldDB" id="C0INW9"/>
<keyword evidence="1 3" id="KW-0378">Hydrolase</keyword>
<name>C0INW9_9BACT</name>
<dbReference type="PANTHER" id="PTHR42976:SF1">
    <property type="entry name" value="GH18 DOMAIN-CONTAINING PROTEIN-RELATED"/>
    <property type="match status" value="1"/>
</dbReference>
<evidence type="ECO:0000259" key="2">
    <source>
        <dbReference type="PROSITE" id="PS50853"/>
    </source>
</evidence>
<dbReference type="CDD" id="cd00063">
    <property type="entry name" value="FN3"/>
    <property type="match status" value="1"/>
</dbReference>
<dbReference type="Gene3D" id="2.60.40.10">
    <property type="entry name" value="Immunoglobulins"/>
    <property type="match status" value="1"/>
</dbReference>
<dbReference type="SUPFAM" id="SSF51445">
    <property type="entry name" value="(Trans)glycosidases"/>
    <property type="match status" value="1"/>
</dbReference>
<evidence type="ECO:0000256" key="1">
    <source>
        <dbReference type="ARBA" id="ARBA00022801"/>
    </source>
</evidence>
<dbReference type="InterPro" id="IPR003610">
    <property type="entry name" value="CBM5/12"/>
</dbReference>
<dbReference type="SMART" id="SM00060">
    <property type="entry name" value="FN3"/>
    <property type="match status" value="1"/>
</dbReference>
<dbReference type="PANTHER" id="PTHR42976">
    <property type="entry name" value="BIFUNCTIONAL CHITINASE/LYSOZYME-RELATED"/>
    <property type="match status" value="1"/>
</dbReference>